<name>A0A0D7K8W7_9BURK</name>
<feature type="transmembrane region" description="Helical" evidence="1">
    <location>
        <begin position="21"/>
        <end position="44"/>
    </location>
</feature>
<dbReference type="Pfam" id="PF07786">
    <property type="entry name" value="HGSNAT_cat"/>
    <property type="match status" value="1"/>
</dbReference>
<evidence type="ECO:0000313" key="3">
    <source>
        <dbReference type="EMBL" id="KJA10402.1"/>
    </source>
</evidence>
<feature type="transmembrane region" description="Helical" evidence="1">
    <location>
        <begin position="112"/>
        <end position="130"/>
    </location>
</feature>
<feature type="domain" description="Heparan-alpha-glucosaminide N-acetyltransferase catalytic" evidence="2">
    <location>
        <begin position="14"/>
        <end position="242"/>
    </location>
</feature>
<evidence type="ECO:0000313" key="4">
    <source>
        <dbReference type="Proteomes" id="UP000032566"/>
    </source>
</evidence>
<comment type="caution">
    <text evidence="3">The sequence shown here is derived from an EMBL/GenBank/DDBJ whole genome shotgun (WGS) entry which is preliminary data.</text>
</comment>
<dbReference type="OrthoDB" id="9807591at2"/>
<sequence>MSPHSPILPQGSPRYAAIDALRGAAMVWMTVFHFGFDLAHFGLWNQNFRLDPFWTLQRTAIVSLFLFCAGFSQAVAVQHGQDWTRFWKRWAQIAGCAVLVSGGSYAMFPTSFIYFGVLHGMAVMLIVARLTAGWGPWLWLAGGVALGLPTLAAYALSHGWEAWAPWLNGRPLNWLGLVSRKPFTQDYVPVFPWLGVMWWGLACGQWVLARRLHWMQRPMVGLFAPLAVLGRWSLSYYMLHQPLLIGGLMAWLWFAGR</sequence>
<dbReference type="STRING" id="80878.RP29_11195"/>
<protein>
    <submittedName>
        <fullName evidence="3">Membrane protein</fullName>
    </submittedName>
</protein>
<keyword evidence="1" id="KW-0472">Membrane</keyword>
<keyword evidence="1" id="KW-0812">Transmembrane</keyword>
<reference evidence="3 4" key="1">
    <citation type="submission" date="2014-12" db="EMBL/GenBank/DDBJ databases">
        <title>Isolation of bacteria from lake water.</title>
        <authorList>
            <person name="Sheng K.-Y."/>
            <person name="Chin P.-S."/>
            <person name="Chan K.-G."/>
            <person name="Tan G.S."/>
        </authorList>
    </citation>
    <scope>NUCLEOTIDE SEQUENCE [LARGE SCALE GENOMIC DNA]</scope>
    <source>
        <strain evidence="3 4">KY4</strain>
    </source>
</reference>
<evidence type="ECO:0000256" key="1">
    <source>
        <dbReference type="SAM" id="Phobius"/>
    </source>
</evidence>
<proteinExistence type="predicted"/>
<evidence type="ECO:0000259" key="2">
    <source>
        <dbReference type="Pfam" id="PF07786"/>
    </source>
</evidence>
<accession>A0A0D7K8W7</accession>
<gene>
    <name evidence="3" type="ORF">RP29_11195</name>
</gene>
<dbReference type="EMBL" id="JXYQ01000033">
    <property type="protein sequence ID" value="KJA10402.1"/>
    <property type="molecule type" value="Genomic_DNA"/>
</dbReference>
<keyword evidence="4" id="KW-1185">Reference proteome</keyword>
<dbReference type="RefSeq" id="WP_044398419.1">
    <property type="nucleotide sequence ID" value="NZ_JXYQ01000033.1"/>
</dbReference>
<dbReference type="AlphaFoldDB" id="A0A0D7K8W7"/>
<dbReference type="InterPro" id="IPR012429">
    <property type="entry name" value="HGSNAT_cat"/>
</dbReference>
<feature type="transmembrane region" description="Helical" evidence="1">
    <location>
        <begin position="190"/>
        <end position="208"/>
    </location>
</feature>
<feature type="transmembrane region" description="Helical" evidence="1">
    <location>
        <begin position="56"/>
        <end position="77"/>
    </location>
</feature>
<organism evidence="3 4">
    <name type="scientific">Acidovorax temperans</name>
    <dbReference type="NCBI Taxonomy" id="80878"/>
    <lineage>
        <taxon>Bacteria</taxon>
        <taxon>Pseudomonadati</taxon>
        <taxon>Pseudomonadota</taxon>
        <taxon>Betaproteobacteria</taxon>
        <taxon>Burkholderiales</taxon>
        <taxon>Comamonadaceae</taxon>
        <taxon>Acidovorax</taxon>
    </lineage>
</organism>
<dbReference type="Proteomes" id="UP000032566">
    <property type="component" value="Unassembled WGS sequence"/>
</dbReference>
<dbReference type="PATRIC" id="fig|80878.5.peg.1913"/>
<feature type="transmembrane region" description="Helical" evidence="1">
    <location>
        <begin position="137"/>
        <end position="156"/>
    </location>
</feature>
<keyword evidence="1" id="KW-1133">Transmembrane helix</keyword>